<gene>
    <name evidence="4" type="ORF">K4G66_00750</name>
</gene>
<evidence type="ECO:0000313" key="4">
    <source>
        <dbReference type="EMBL" id="WKN37236.1"/>
    </source>
</evidence>
<dbReference type="SUPFAM" id="SSF49785">
    <property type="entry name" value="Galactose-binding domain-like"/>
    <property type="match status" value="1"/>
</dbReference>
<dbReference type="SUPFAM" id="SSF48208">
    <property type="entry name" value="Six-hairpin glycosidases"/>
    <property type="match status" value="1"/>
</dbReference>
<feature type="signal peptide" evidence="2">
    <location>
        <begin position="1"/>
        <end position="21"/>
    </location>
</feature>
<dbReference type="Pfam" id="PF00754">
    <property type="entry name" value="F5_F8_type_C"/>
    <property type="match status" value="1"/>
</dbReference>
<dbReference type="AlphaFoldDB" id="A0AA49GNW9"/>
<evidence type="ECO:0000259" key="3">
    <source>
        <dbReference type="Pfam" id="PF00754"/>
    </source>
</evidence>
<dbReference type="Gene3D" id="2.60.40.10">
    <property type="entry name" value="Immunoglobulins"/>
    <property type="match status" value="1"/>
</dbReference>
<feature type="domain" description="F5/8 type C" evidence="3">
    <location>
        <begin position="37"/>
        <end position="126"/>
    </location>
</feature>
<dbReference type="Gene3D" id="2.60.120.260">
    <property type="entry name" value="Galactose-binding domain-like"/>
    <property type="match status" value="1"/>
</dbReference>
<organism evidence="4">
    <name type="scientific">Roseihalotalea indica</name>
    <dbReference type="NCBI Taxonomy" id="2867963"/>
    <lineage>
        <taxon>Bacteria</taxon>
        <taxon>Pseudomonadati</taxon>
        <taxon>Bacteroidota</taxon>
        <taxon>Cytophagia</taxon>
        <taxon>Cytophagales</taxon>
        <taxon>Catalimonadaceae</taxon>
        <taxon>Roseihalotalea</taxon>
    </lineage>
</organism>
<dbReference type="InterPro" id="IPR000421">
    <property type="entry name" value="FA58C"/>
</dbReference>
<keyword evidence="2" id="KW-0732">Signal</keyword>
<dbReference type="InterPro" id="IPR008979">
    <property type="entry name" value="Galactose-bd-like_sf"/>
</dbReference>
<dbReference type="CDD" id="cd02850">
    <property type="entry name" value="E_set_Cellulase_N"/>
    <property type="match status" value="1"/>
</dbReference>
<feature type="chain" id="PRO_5041460941" description="F5/8 type C domain-containing protein" evidence="2">
    <location>
        <begin position="22"/>
        <end position="761"/>
    </location>
</feature>
<dbReference type="InterPro" id="IPR008928">
    <property type="entry name" value="6-hairpin_glycosidase_sf"/>
</dbReference>
<dbReference type="InterPro" id="IPR004197">
    <property type="entry name" value="Cellulase_Ig-like"/>
</dbReference>
<accession>A0AA49GNW9</accession>
<dbReference type="SUPFAM" id="SSF81296">
    <property type="entry name" value="E set domains"/>
    <property type="match status" value="1"/>
</dbReference>
<dbReference type="GO" id="GO:0008810">
    <property type="term" value="F:cellulase activity"/>
    <property type="evidence" value="ECO:0007669"/>
    <property type="project" value="InterPro"/>
</dbReference>
<dbReference type="GO" id="GO:0005975">
    <property type="term" value="P:carbohydrate metabolic process"/>
    <property type="evidence" value="ECO:0007669"/>
    <property type="project" value="InterPro"/>
</dbReference>
<evidence type="ECO:0000256" key="1">
    <source>
        <dbReference type="ARBA" id="ARBA00007072"/>
    </source>
</evidence>
<dbReference type="EMBL" id="CP120682">
    <property type="protein sequence ID" value="WKN37236.1"/>
    <property type="molecule type" value="Genomic_DNA"/>
</dbReference>
<proteinExistence type="inferred from homology"/>
<comment type="similarity">
    <text evidence="1">Belongs to the glycosyl hydrolase 9 (cellulase E) family.</text>
</comment>
<sequence>MPVKPLLFILLIACSFQPGIASQISLTNLALNQKVVASSEEEPAQAAVDGNHESYWQSAGTVGTHWLEITLDKRYPVEQVVLPLVKGADSLVAEAWVNEQWQVVGTLLKDNPVIAFDPVETDRIRLLSIQGQPLRIYEVQVFARDPQPVMVNQVGYDLDKPKRFTAPLAPDGTPFIIVLEGKDQAVFQGTISGHIGDFSDFHPQNQAQYQVVVQGEAYTGRSVPFRIAPGLIEQVSYAPAINFMVDTRCWFGDSRNYSPTDESADCPSLGVAWRDSHQFSFEIPSLLNLYFANPAAFSTDRMPTQGLYLGVREELPENTPEIIRLVYWAVDIYLRGEVNHTLLKEQLAYFLYAYPYLKEYIPVSVYNEARDHLFAIWGEDSIQRWRWHDIEHTGNLFQVYDFIGTGKGQFPPGHSVVPNLMMYEVAKREGRSDADHYFQAAYDQTDWLLQHLDWTDPYTTKGQRQGEHVTITALTYFLENYPQKAPKGIPAKIEAWTDEMIRRSDNLWDYRRYSDDRWIIPSLQPGGDPRFDSRFGFNEVGNIAGFPAPALAAAVHVTKPEKKARLEEMAIAYVDHIFGRNPSGRHFSFDATTDFKGADMGWFKEYQGGAGLLQTARGVLDGSPKETIYPYNPKAGDPGHTEGWVTFNTAWNIGLAYLSSSSTSVSIFDDRFSKELKKAKRGETVGIALKAPLNFDPGCAENATVRLRQGDEWIPITVTESAEDSNVFRATYTIDNEYAGEALEVSYGYAWHEKTIKIPVR</sequence>
<name>A0AA49GNW9_9BACT</name>
<reference evidence="4" key="1">
    <citation type="journal article" date="2023" name="Comput. Struct. Biotechnol. J.">
        <title>Discovery of a novel marine Bacteroidetes with a rich repertoire of carbohydrate-active enzymes.</title>
        <authorList>
            <person name="Chen B."/>
            <person name="Liu G."/>
            <person name="Chen Q."/>
            <person name="Wang H."/>
            <person name="Liu L."/>
            <person name="Tang K."/>
        </authorList>
    </citation>
    <scope>NUCLEOTIDE SEQUENCE</scope>
    <source>
        <strain evidence="4">TK19036</strain>
    </source>
</reference>
<reference evidence="4" key="2">
    <citation type="journal article" date="2024" name="Antonie Van Leeuwenhoek">
        <title>Roseihalotalea indica gen. nov., sp. nov., a halophilic Bacteroidetes from mesopelagic Southwest Indian Ocean with higher carbohydrate metabolic potential.</title>
        <authorList>
            <person name="Chen B."/>
            <person name="Zhang M."/>
            <person name="Lin D."/>
            <person name="Ye J."/>
            <person name="Tang K."/>
        </authorList>
    </citation>
    <scope>NUCLEOTIDE SEQUENCE</scope>
    <source>
        <strain evidence="4">TK19036</strain>
    </source>
</reference>
<dbReference type="InterPro" id="IPR014756">
    <property type="entry name" value="Ig_E-set"/>
</dbReference>
<evidence type="ECO:0000256" key="2">
    <source>
        <dbReference type="SAM" id="SignalP"/>
    </source>
</evidence>
<protein>
    <recommendedName>
        <fullName evidence="3">F5/8 type C domain-containing protein</fullName>
    </recommendedName>
</protein>
<dbReference type="InterPro" id="IPR013783">
    <property type="entry name" value="Ig-like_fold"/>
</dbReference>